<accession>A0A814K667</accession>
<proteinExistence type="predicted"/>
<dbReference type="AlphaFoldDB" id="A0A814K667"/>
<protein>
    <submittedName>
        <fullName evidence="1">Uncharacterized protein</fullName>
    </submittedName>
</protein>
<comment type="caution">
    <text evidence="1">The sequence shown here is derived from an EMBL/GenBank/DDBJ whole genome shotgun (WGS) entry which is preliminary data.</text>
</comment>
<name>A0A814K667_9BILA</name>
<reference evidence="1" key="1">
    <citation type="submission" date="2021-02" db="EMBL/GenBank/DDBJ databases">
        <authorList>
            <person name="Nowell W R."/>
        </authorList>
    </citation>
    <scope>NUCLEOTIDE SEQUENCE</scope>
    <source>
        <strain evidence="1">Ploen Becks lab</strain>
    </source>
</reference>
<evidence type="ECO:0000313" key="2">
    <source>
        <dbReference type="Proteomes" id="UP000663879"/>
    </source>
</evidence>
<gene>
    <name evidence="1" type="ORF">OXX778_LOCUS18656</name>
</gene>
<organism evidence="1 2">
    <name type="scientific">Brachionus calyciflorus</name>
    <dbReference type="NCBI Taxonomy" id="104777"/>
    <lineage>
        <taxon>Eukaryota</taxon>
        <taxon>Metazoa</taxon>
        <taxon>Spiralia</taxon>
        <taxon>Gnathifera</taxon>
        <taxon>Rotifera</taxon>
        <taxon>Eurotatoria</taxon>
        <taxon>Monogononta</taxon>
        <taxon>Pseudotrocha</taxon>
        <taxon>Ploima</taxon>
        <taxon>Brachionidae</taxon>
        <taxon>Brachionus</taxon>
    </lineage>
</organism>
<evidence type="ECO:0000313" key="1">
    <source>
        <dbReference type="EMBL" id="CAF1047458.1"/>
    </source>
</evidence>
<sequence length="70" mass="8419">MLEKKSTELEDVYEYFEKACDVVDSDIYFKESLENDEESQQLIYNENMHEASDIRGQEIIQECRQVEFDE</sequence>
<keyword evidence="2" id="KW-1185">Reference proteome</keyword>
<dbReference type="Proteomes" id="UP000663879">
    <property type="component" value="Unassembled WGS sequence"/>
</dbReference>
<dbReference type="EMBL" id="CAJNOC010005266">
    <property type="protein sequence ID" value="CAF1047458.1"/>
    <property type="molecule type" value="Genomic_DNA"/>
</dbReference>